<dbReference type="Gene3D" id="1.10.1410.10">
    <property type="match status" value="1"/>
</dbReference>
<dbReference type="RefSeq" id="XP_017856250.1">
    <property type="nucleotide sequence ID" value="XM_018000761.1"/>
</dbReference>
<dbReference type="InterPro" id="IPR054708">
    <property type="entry name" value="MTPAP-like_central"/>
</dbReference>
<dbReference type="RefSeq" id="XP_017856251.1">
    <property type="nucleotide sequence ID" value="XM_018000762.1"/>
</dbReference>
<keyword evidence="5" id="KW-0460">Magnesium</keyword>
<dbReference type="Pfam" id="PF03828">
    <property type="entry name" value="PAP_assoc"/>
    <property type="match status" value="1"/>
</dbReference>
<dbReference type="Gene3D" id="3.30.460.10">
    <property type="entry name" value="Beta Polymerase, domain 2"/>
    <property type="match status" value="1"/>
</dbReference>
<keyword evidence="8" id="KW-1185">Reference proteome</keyword>
<organism evidence="8 10">
    <name type="scientific">Drosophila arizonae</name>
    <name type="common">Fruit fly</name>
    <dbReference type="NCBI Taxonomy" id="7263"/>
    <lineage>
        <taxon>Eukaryota</taxon>
        <taxon>Metazoa</taxon>
        <taxon>Ecdysozoa</taxon>
        <taxon>Arthropoda</taxon>
        <taxon>Hexapoda</taxon>
        <taxon>Insecta</taxon>
        <taxon>Pterygota</taxon>
        <taxon>Neoptera</taxon>
        <taxon>Endopterygota</taxon>
        <taxon>Diptera</taxon>
        <taxon>Brachycera</taxon>
        <taxon>Muscomorpha</taxon>
        <taxon>Ephydroidea</taxon>
        <taxon>Drosophilidae</taxon>
        <taxon>Drosophila</taxon>
    </lineage>
</organism>
<evidence type="ECO:0000313" key="11">
    <source>
        <dbReference type="RefSeq" id="XP_017856252.1"/>
    </source>
</evidence>
<evidence type="ECO:0000259" key="6">
    <source>
        <dbReference type="Pfam" id="PF03828"/>
    </source>
</evidence>
<sequence length="326" mass="39165">MSLSFTQYWPKLLEKIRIADELQNKVDDIAAELETFLKANLTRKICVHPFGSRVLGIAQETSDLDIYVEFDDSFYDYKKYTNWEDSERQKMISKVFDSQSKWICIENRGGNCPLVIIKNKHTNLQYDLSFTNCYAYSQNKIVIYLFKLQPIARYMMIYLRDWIKMHGLHLRFRNHLLLLMLIFHLQIRDELPSIEKLQENLSPRSGPYIYHFNELHQNEIPYAIPLTEYNVQAKLKEFFKFYSSFRFEKYAICPYLGRYIERSMLKLSMPKRYQMTDRDGKFTRFPVAIQDFINLNYNKAWQIRHMDLSKFINISASERVERIAHN</sequence>
<keyword evidence="3" id="KW-0808">Transferase</keyword>
<comment type="cofactor">
    <cofactor evidence="2">
        <name>Mg(2+)</name>
        <dbReference type="ChEBI" id="CHEBI:18420"/>
    </cofactor>
</comment>
<dbReference type="PANTHER" id="PTHR12271">
    <property type="entry name" value="POLY A POLYMERASE CID PAP -RELATED"/>
    <property type="match status" value="1"/>
</dbReference>
<dbReference type="PANTHER" id="PTHR12271:SF66">
    <property type="entry name" value="TERMINAL URIDYLYLTRANSFERASE TAILOR"/>
    <property type="match status" value="1"/>
</dbReference>
<comment type="cofactor">
    <cofactor evidence="1">
        <name>Mn(2+)</name>
        <dbReference type="ChEBI" id="CHEBI:29035"/>
    </cofactor>
</comment>
<gene>
    <name evidence="9 10 11" type="primary">LOC108609075</name>
</gene>
<evidence type="ECO:0000256" key="4">
    <source>
        <dbReference type="ARBA" id="ARBA00022723"/>
    </source>
</evidence>
<dbReference type="Proteomes" id="UP000694904">
    <property type="component" value="Chromosome 2"/>
</dbReference>
<dbReference type="InterPro" id="IPR043519">
    <property type="entry name" value="NT_sf"/>
</dbReference>
<dbReference type="SUPFAM" id="SSF81631">
    <property type="entry name" value="PAP/OAS1 substrate-binding domain"/>
    <property type="match status" value="1"/>
</dbReference>
<proteinExistence type="predicted"/>
<evidence type="ECO:0000313" key="9">
    <source>
        <dbReference type="RefSeq" id="XP_017856250.1"/>
    </source>
</evidence>
<feature type="domain" description="Poly(A) RNA polymerase mitochondrial-like central palm" evidence="7">
    <location>
        <begin position="11"/>
        <end position="142"/>
    </location>
</feature>
<protein>
    <submittedName>
        <fullName evidence="9 10">Terminal uridylyltransferase Tailor-like</fullName>
    </submittedName>
</protein>
<reference evidence="8" key="1">
    <citation type="journal article" date="1997" name="Nucleic Acids Res.">
        <title>tRNAscan-SE: a program for improved detection of transfer RNA genes in genomic sequence.</title>
        <authorList>
            <person name="Lowe T.M."/>
            <person name="Eddy S.R."/>
        </authorList>
    </citation>
    <scope>NUCLEOTIDE SEQUENCE [LARGE SCALE GENOMIC DNA]</scope>
</reference>
<reference evidence="9 10" key="3">
    <citation type="submission" date="2025-05" db="UniProtKB">
        <authorList>
            <consortium name="RefSeq"/>
        </authorList>
    </citation>
    <scope>IDENTIFICATION</scope>
    <source>
        <tissue evidence="9 10">Whole organism</tissue>
    </source>
</reference>
<dbReference type="RefSeq" id="XP_017856252.1">
    <property type="nucleotide sequence ID" value="XM_018000763.1"/>
</dbReference>
<evidence type="ECO:0000313" key="8">
    <source>
        <dbReference type="Proteomes" id="UP000694904"/>
    </source>
</evidence>
<name>A0ABM1NMR5_DROAR</name>
<accession>A0ABM1NMR5</accession>
<evidence type="ECO:0000313" key="10">
    <source>
        <dbReference type="RefSeq" id="XP_017856251.1"/>
    </source>
</evidence>
<evidence type="ECO:0000256" key="5">
    <source>
        <dbReference type="ARBA" id="ARBA00022842"/>
    </source>
</evidence>
<keyword evidence="4" id="KW-0479">Metal-binding</keyword>
<reference evidence="8" key="2">
    <citation type="journal article" date="2016" name="G3 (Bethesda)">
        <title>Genome Evolution in Three Species of Cactophilic Drosophila.</title>
        <authorList>
            <person name="Sanchez-Flores A."/>
            <person name="Penazola F."/>
            <person name="Carpinteyro-Ponce J."/>
            <person name="Nazario-Yepiz N."/>
            <person name="Abreu-Goodger C."/>
            <person name="Machado C.A."/>
            <person name="Markow T.A."/>
        </authorList>
    </citation>
    <scope>NUCLEOTIDE SEQUENCE [LARGE SCALE GENOMIC DNA]</scope>
</reference>
<dbReference type="SUPFAM" id="SSF81301">
    <property type="entry name" value="Nucleotidyltransferase"/>
    <property type="match status" value="1"/>
</dbReference>
<dbReference type="Pfam" id="PF22600">
    <property type="entry name" value="MTPAP-like_central"/>
    <property type="match status" value="1"/>
</dbReference>
<evidence type="ECO:0000256" key="2">
    <source>
        <dbReference type="ARBA" id="ARBA00001946"/>
    </source>
</evidence>
<evidence type="ECO:0000256" key="3">
    <source>
        <dbReference type="ARBA" id="ARBA00022679"/>
    </source>
</evidence>
<feature type="domain" description="PAP-associated" evidence="6">
    <location>
        <begin position="236"/>
        <end position="291"/>
    </location>
</feature>
<evidence type="ECO:0000259" key="7">
    <source>
        <dbReference type="Pfam" id="PF22600"/>
    </source>
</evidence>
<dbReference type="GeneID" id="108609075"/>
<dbReference type="InterPro" id="IPR002058">
    <property type="entry name" value="PAP_assoc"/>
</dbReference>
<evidence type="ECO:0000256" key="1">
    <source>
        <dbReference type="ARBA" id="ARBA00001936"/>
    </source>
</evidence>